<feature type="compositionally biased region" description="Polar residues" evidence="9">
    <location>
        <begin position="1"/>
        <end position="14"/>
    </location>
</feature>
<feature type="binding site" evidence="5">
    <location>
        <position position="376"/>
    </location>
    <ligand>
        <name>pyridoxal 5'-phosphate</name>
        <dbReference type="ChEBI" id="CHEBI:597326"/>
    </ligand>
</feature>
<evidence type="ECO:0000256" key="1">
    <source>
        <dbReference type="ARBA" id="ARBA00001933"/>
    </source>
</evidence>
<comment type="catalytic activity">
    <reaction evidence="5 8">
        <text>meso-2,6-diaminopimelate + H(+) = L-lysine + CO2</text>
        <dbReference type="Rhea" id="RHEA:15101"/>
        <dbReference type="ChEBI" id="CHEBI:15378"/>
        <dbReference type="ChEBI" id="CHEBI:16526"/>
        <dbReference type="ChEBI" id="CHEBI:32551"/>
        <dbReference type="ChEBI" id="CHEBI:57791"/>
        <dbReference type="EC" id="4.1.1.20"/>
    </reaction>
</comment>
<dbReference type="Proteomes" id="UP001597187">
    <property type="component" value="Unassembled WGS sequence"/>
</dbReference>
<dbReference type="HAMAP" id="MF_02120">
    <property type="entry name" value="LysA"/>
    <property type="match status" value="1"/>
</dbReference>
<sequence>MSESNTGDGTTENSAVRRPADWEADRLRDLASEFGTPLYVVDPDRVRQNCERLLGAFPDATVDYAVKANTARTVLETVEDAGLGAECASAGEVRRALDAGFAPEEVRYTAVNPPAADLDAVVEWWREGADLTVTVGARTTLDALAERGYDGRLCVRVNPEVGAGHHAKVTTGDAPQFGVPFDDATDAASAASEVGEFVGLHAHVGSGVSGDDLSAHEVLVGRMAMLADELDESPEFVSVGGGFGVPYRREDPPLDLDAVADATRAAFDCDARLVVEPGRYVVADAGILLTEVTAVKETAETTVVGVDAGMTTLLRPALYDAYHEVRSLSASIDDRVPTSCLVAGPVCETADVLGEERVLPEPKRGDLLSVGTTGAYGYEMASTYNSRPRPAVVTLDGETVARRETLADLTRLEGGEQS</sequence>
<dbReference type="PANTHER" id="PTHR43727">
    <property type="entry name" value="DIAMINOPIMELATE DECARBOXYLASE"/>
    <property type="match status" value="1"/>
</dbReference>
<dbReference type="PRINTS" id="PR01181">
    <property type="entry name" value="DAPDCRBXLASE"/>
</dbReference>
<accession>A0ABD6AR01</accession>
<dbReference type="Gene3D" id="3.20.20.10">
    <property type="entry name" value="Alanine racemase"/>
    <property type="match status" value="1"/>
</dbReference>
<keyword evidence="12" id="KW-1185">Reference proteome</keyword>
<feature type="binding site" evidence="5">
    <location>
        <position position="315"/>
    </location>
    <ligand>
        <name>substrate</name>
    </ligand>
</feature>
<feature type="modified residue" description="N6-(pyridoxal phosphate)lysine" evidence="5 7">
    <location>
        <position position="67"/>
    </location>
</feature>
<dbReference type="RefSeq" id="WP_250872011.1">
    <property type="nucleotide sequence ID" value="NZ_JALXFV010000002.1"/>
</dbReference>
<dbReference type="Gene3D" id="2.40.37.10">
    <property type="entry name" value="Lyase, Ornithine Decarboxylase, Chain A, domain 1"/>
    <property type="match status" value="1"/>
</dbReference>
<dbReference type="PRINTS" id="PR01179">
    <property type="entry name" value="ODADCRBXLASE"/>
</dbReference>
<evidence type="ECO:0000313" key="12">
    <source>
        <dbReference type="Proteomes" id="UP001597187"/>
    </source>
</evidence>
<feature type="binding site" evidence="5">
    <location>
        <position position="319"/>
    </location>
    <ligand>
        <name>substrate</name>
    </ligand>
</feature>
<comment type="caution">
    <text evidence="11">The sequence shown here is derived from an EMBL/GenBank/DDBJ whole genome shotgun (WGS) entry which is preliminary data.</text>
</comment>
<feature type="region of interest" description="Disordered" evidence="9">
    <location>
        <begin position="1"/>
        <end position="20"/>
    </location>
</feature>
<comment type="pathway">
    <text evidence="5 8">Amino-acid biosynthesis; L-lysine biosynthesis via DAP pathway; L-lysine from DL-2,6-diaminopimelate: step 1/1.</text>
</comment>
<feature type="binding site" evidence="5">
    <location>
        <position position="376"/>
    </location>
    <ligand>
        <name>substrate</name>
    </ligand>
</feature>
<dbReference type="SUPFAM" id="SSF51419">
    <property type="entry name" value="PLP-binding barrel"/>
    <property type="match status" value="1"/>
</dbReference>
<feature type="active site" description="Proton donor" evidence="7">
    <location>
        <position position="347"/>
    </location>
</feature>
<evidence type="ECO:0000313" key="11">
    <source>
        <dbReference type="EMBL" id="MFD1512022.1"/>
    </source>
</evidence>
<evidence type="ECO:0000256" key="8">
    <source>
        <dbReference type="RuleBase" id="RU003738"/>
    </source>
</evidence>
<feature type="binding site" evidence="5">
    <location>
        <position position="279"/>
    </location>
    <ligand>
        <name>substrate</name>
    </ligand>
</feature>
<dbReference type="AlphaFoldDB" id="A0ABD6AR01"/>
<evidence type="ECO:0000256" key="7">
    <source>
        <dbReference type="PIRSR" id="PIRSR600183-50"/>
    </source>
</evidence>
<comment type="similarity">
    <text evidence="5">Belongs to the Orn/Lys/Arg decarboxylase class-II family. LysA subfamily.</text>
</comment>
<dbReference type="InterPro" id="IPR002986">
    <property type="entry name" value="DAP_deCOOHase_LysA"/>
</dbReference>
<keyword evidence="5 8" id="KW-0457">Lysine biosynthesis</keyword>
<evidence type="ECO:0000256" key="3">
    <source>
        <dbReference type="ARBA" id="ARBA00022898"/>
    </source>
</evidence>
<evidence type="ECO:0000259" key="10">
    <source>
        <dbReference type="Pfam" id="PF02784"/>
    </source>
</evidence>
<dbReference type="GO" id="GO:0009089">
    <property type="term" value="P:lysine biosynthetic process via diaminopimelate"/>
    <property type="evidence" value="ECO:0007669"/>
    <property type="project" value="UniProtKB-UniRule"/>
</dbReference>
<gene>
    <name evidence="5 11" type="primary">lysA</name>
    <name evidence="11" type="ORF">ACFSBT_01845</name>
</gene>
<keyword evidence="4 5" id="KW-0456">Lyase</keyword>
<dbReference type="SUPFAM" id="SSF50621">
    <property type="entry name" value="Alanine racemase C-terminal domain-like"/>
    <property type="match status" value="1"/>
</dbReference>
<dbReference type="PROSITE" id="PS00878">
    <property type="entry name" value="ODR_DC_2_1"/>
    <property type="match status" value="1"/>
</dbReference>
<proteinExistence type="inferred from homology"/>
<dbReference type="InterPro" id="IPR022644">
    <property type="entry name" value="De-COase2_N"/>
</dbReference>
<dbReference type="InterPro" id="IPR009006">
    <property type="entry name" value="Ala_racemase/Decarboxylase_C"/>
</dbReference>
<name>A0ABD6AR01_9EURY</name>
<dbReference type="NCBIfam" id="TIGR01048">
    <property type="entry name" value="lysA"/>
    <property type="match status" value="1"/>
</dbReference>
<comment type="subunit">
    <text evidence="5">Homodimer.</text>
</comment>
<dbReference type="InterPro" id="IPR000183">
    <property type="entry name" value="Orn/DAP/Arg_de-COase"/>
</dbReference>
<reference evidence="11 12" key="1">
    <citation type="journal article" date="2019" name="Int. J. Syst. Evol. Microbiol.">
        <title>The Global Catalogue of Microorganisms (GCM) 10K type strain sequencing project: providing services to taxonomists for standard genome sequencing and annotation.</title>
        <authorList>
            <consortium name="The Broad Institute Genomics Platform"/>
            <consortium name="The Broad Institute Genome Sequencing Center for Infectious Disease"/>
            <person name="Wu L."/>
            <person name="Ma J."/>
        </authorList>
    </citation>
    <scope>NUCLEOTIDE SEQUENCE [LARGE SCALE GENOMIC DNA]</scope>
    <source>
        <strain evidence="11 12">CGMCC 1.12563</strain>
    </source>
</reference>
<dbReference type="PROSITE" id="PS00879">
    <property type="entry name" value="ODR_DC_2_2"/>
    <property type="match status" value="1"/>
</dbReference>
<dbReference type="EMBL" id="JBHUDC010000002">
    <property type="protein sequence ID" value="MFD1512022.1"/>
    <property type="molecule type" value="Genomic_DNA"/>
</dbReference>
<dbReference type="GO" id="GO:0030170">
    <property type="term" value="F:pyridoxal phosphate binding"/>
    <property type="evidence" value="ECO:0007669"/>
    <property type="project" value="UniProtKB-UniRule"/>
</dbReference>
<evidence type="ECO:0000256" key="6">
    <source>
        <dbReference type="NCBIfam" id="TIGR01048"/>
    </source>
</evidence>
<dbReference type="Pfam" id="PF02784">
    <property type="entry name" value="Orn_Arg_deC_N"/>
    <property type="match status" value="1"/>
</dbReference>
<evidence type="ECO:0000256" key="4">
    <source>
        <dbReference type="ARBA" id="ARBA00023239"/>
    </source>
</evidence>
<feature type="domain" description="Orn/DAP/Arg decarboxylase 2 N-terminal" evidence="10">
    <location>
        <begin position="45"/>
        <end position="283"/>
    </location>
</feature>
<dbReference type="CDD" id="cd06828">
    <property type="entry name" value="PLPDE_III_DapDC"/>
    <property type="match status" value="1"/>
</dbReference>
<dbReference type="InterPro" id="IPR029066">
    <property type="entry name" value="PLP-binding_barrel"/>
</dbReference>
<feature type="binding site" evidence="5">
    <location>
        <position position="242"/>
    </location>
    <ligand>
        <name>pyridoxal 5'-phosphate</name>
        <dbReference type="ChEBI" id="CHEBI:597326"/>
    </ligand>
</feature>
<keyword evidence="5" id="KW-0028">Amino-acid biosynthesis</keyword>
<dbReference type="InterPro" id="IPR022657">
    <property type="entry name" value="De-COase2_CS"/>
</dbReference>
<evidence type="ECO:0000256" key="2">
    <source>
        <dbReference type="ARBA" id="ARBA00022793"/>
    </source>
</evidence>
<organism evidence="11 12">
    <name type="scientific">Halomarina rubra</name>
    <dbReference type="NCBI Taxonomy" id="2071873"/>
    <lineage>
        <taxon>Archaea</taxon>
        <taxon>Methanobacteriati</taxon>
        <taxon>Methanobacteriota</taxon>
        <taxon>Stenosarchaea group</taxon>
        <taxon>Halobacteria</taxon>
        <taxon>Halobacteriales</taxon>
        <taxon>Natronomonadaceae</taxon>
        <taxon>Halomarina</taxon>
    </lineage>
</organism>
<feature type="binding site" evidence="5">
    <location>
        <begin position="276"/>
        <end position="279"/>
    </location>
    <ligand>
        <name>pyridoxal 5'-phosphate</name>
        <dbReference type="ChEBI" id="CHEBI:597326"/>
    </ligand>
</feature>
<comment type="function">
    <text evidence="5">Specifically catalyzes the decarboxylation of meso-diaminopimelate (meso-DAP) to L-lysine.</text>
</comment>
<dbReference type="GO" id="GO:0008836">
    <property type="term" value="F:diaminopimelate decarboxylase activity"/>
    <property type="evidence" value="ECO:0007669"/>
    <property type="project" value="UniProtKB-UniRule"/>
</dbReference>
<keyword evidence="2 5" id="KW-0210">Decarboxylase</keyword>
<dbReference type="PANTHER" id="PTHR43727:SF2">
    <property type="entry name" value="GROUP IV DECARBOXYLASE"/>
    <property type="match status" value="1"/>
</dbReference>
<protein>
    <recommendedName>
        <fullName evidence="5 6">Diaminopimelate decarboxylase</fullName>
        <shortName evidence="5">DAP decarboxylase</shortName>
        <shortName evidence="5">DAPDC</shortName>
        <ecNumber evidence="5 6">4.1.1.20</ecNumber>
    </recommendedName>
</protein>
<evidence type="ECO:0000256" key="9">
    <source>
        <dbReference type="SAM" id="MobiDB-lite"/>
    </source>
</evidence>
<keyword evidence="3 5" id="KW-0663">Pyridoxal phosphate</keyword>
<dbReference type="InterPro" id="IPR022653">
    <property type="entry name" value="De-COase2_pyr-phos_BS"/>
</dbReference>
<feature type="binding site" evidence="5">
    <location>
        <position position="348"/>
    </location>
    <ligand>
        <name>substrate</name>
    </ligand>
</feature>
<evidence type="ECO:0000256" key="5">
    <source>
        <dbReference type="HAMAP-Rule" id="MF_02120"/>
    </source>
</evidence>
<dbReference type="EC" id="4.1.1.20" evidence="5 6"/>
<comment type="cofactor">
    <cofactor evidence="1 5 7 8">
        <name>pyridoxal 5'-phosphate</name>
        <dbReference type="ChEBI" id="CHEBI:597326"/>
    </cofactor>
</comment>